<dbReference type="GO" id="GO:0004016">
    <property type="term" value="F:adenylate cyclase activity"/>
    <property type="evidence" value="ECO:0007669"/>
    <property type="project" value="TreeGrafter"/>
</dbReference>
<dbReference type="Gene3D" id="3.30.70.1230">
    <property type="entry name" value="Nucleotide cyclase"/>
    <property type="match status" value="1"/>
</dbReference>
<keyword evidence="5" id="KW-0472">Membrane</keyword>
<feature type="region of interest" description="Disordered" evidence="7">
    <location>
        <begin position="873"/>
        <end position="956"/>
    </location>
</feature>
<protein>
    <recommendedName>
        <fullName evidence="8">Guanylate cyclase domain-containing protein</fullName>
    </recommendedName>
</protein>
<feature type="compositionally biased region" description="Pro residues" evidence="7">
    <location>
        <begin position="429"/>
        <end position="459"/>
    </location>
</feature>
<dbReference type="Pfam" id="PF00211">
    <property type="entry name" value="Guanylate_cyc"/>
    <property type="match status" value="1"/>
</dbReference>
<dbReference type="PANTHER" id="PTHR11920">
    <property type="entry name" value="GUANYLYL CYCLASE"/>
    <property type="match status" value="1"/>
</dbReference>
<feature type="compositionally biased region" description="Gly residues" evidence="7">
    <location>
        <begin position="878"/>
        <end position="887"/>
    </location>
</feature>
<accession>A0A150G9Z7</accession>
<evidence type="ECO:0000313" key="10">
    <source>
        <dbReference type="Proteomes" id="UP000075714"/>
    </source>
</evidence>
<proteinExistence type="predicted"/>
<evidence type="ECO:0000256" key="6">
    <source>
        <dbReference type="ARBA" id="ARBA00023239"/>
    </source>
</evidence>
<feature type="compositionally biased region" description="Polar residues" evidence="7">
    <location>
        <begin position="504"/>
        <end position="517"/>
    </location>
</feature>
<feature type="domain" description="Guanylate cyclase" evidence="8">
    <location>
        <begin position="1520"/>
        <end position="1571"/>
    </location>
</feature>
<dbReference type="PANTHER" id="PTHR11920:SF335">
    <property type="entry name" value="GUANYLATE CYCLASE"/>
    <property type="match status" value="1"/>
</dbReference>
<feature type="compositionally biased region" description="Low complexity" evidence="7">
    <location>
        <begin position="888"/>
        <end position="898"/>
    </location>
</feature>
<dbReference type="InterPro" id="IPR001054">
    <property type="entry name" value="A/G_cyclase"/>
</dbReference>
<sequence length="1588" mass="155797">MQKDGPVELGVHPGSWAEFLNGAEPVVLVEFCGEGDSAHAPPGPSDHLRLDVDLRGLLAHATVPAALAASYAGCDAVRLCARFANAPLRSLLQVASAPAYEALLAQLLCADPALSEALKDCCVALLEGGAAAAAPPSQPAGSSHPLVVQHPLPHGTARVLLPLTLHPVLLRYPPRTGAAGAGDSGGLAAMNTAVAAAAAAGMPPPSLGSCLAPERRLVAAVALRYSLSGGLRLLHEQVGRMLAALSGMPAAVTLLTGDGRAALYQNAASLAYMGLRQGCEPPPPPLLLAAPVGAMQSASVVPPDALASPGAQPTTSIASFLIDGCEDEDAFSGGGNGMRSARFSVGTARHSAAEGARGRVPHLLAKPPPPPPPLEVTAAAAAAAAAAAGQHGPASEGGHDSVLQVVDCSWEQLALLPHASAPSRALSRPPVPVAAPGPGPGPSPGLGPHAPPPPPPRHLPSPYGDSHCGDLASTTCEAMRTSSPCGSAMLLAAGGPSAIASTAPMASQRGSRPSNLSAAYGSNSTAPAAAPSPGGGLSCPGGLSAGGGLRGSTAGAHNSAGLPLPVPLPHTYESNGTMSYASREGMIDNTTNSSNKLLTLFIGGGFVAVTDSEHNTATLWAAGPPAARAPEAADDARPPLLLSPVGLRMGMGGPCDDGSIGTGGGGGRGAVGLGGPTSGGSWQRDAAAPPGLPQQHGSTQQQQQYGASLADFRSGLSSAVDPPLAPASDDRSAPRSRGVSPYASAPSRHRGALPESFLADLPEGAVIMQSYAAASASVGGGGGGGGGGSAGALASGLVTRGLSQSVRQSIELRRSVLGVGRAGRSPAENPLSTSTWGLVAEGSMRSASGLALKRNTSFGAAVLRAGTMAPSAELARSSGGGGTGGGSSATRSARSSTGMLVPSSVRAGPGAGGSQRPSEVVHDLVIQPMPDRSRSRSGLGSRAGTPSATTTTTATTAGGVGTLANGGAASSPFTIGPTALAAAAATGLAMSPRTNTGSLLCPFPLGALGSPSGSGAVRRLESMGLGSRMTSKALSGMGASAVASGVGGGPDDADLLSSGNGNGTATGMATPPWATGGGGSGRGGATSPASAAAAAAAVVSVLSSLRPSTTDGLLPPTADAPPPRSRRLAAVAAARASAEGQAPGRGQRALAAATPIAVPLRLPGRGTATIDDVAFVELQLAEAEVPAADAEGGHTAGTCTRTQSSTLGHLCSMAENVTAPPEAEAPEAEAQAEVGPEVGAARRAVRGVPSRRSAEAEPSFAADVCAFAASGAGGGGAEEAAEAAGLGGLADYLDMAALRHLRAASPAAPLDASSARAGAGAGAGGGGDASGARGRRPPPVKVEAVVEVDEAEAGACEGQHLEGLMLMQAASSAHGYGNRHAPDQHCGSPRGSGASDSGSEGGACWHEVTLTPLGGPGPGPAAHGTADGSSMLLLMQTDVTPRVRAERAIAEVLEAEHTLLESIFPRHVLEMAASSARQGKGKGKGAAAAGGAGGAVRYRLTQLPLAEASASIATYHPMVTILFADIKGFTTLCHSIPPTQVMQFLNHLYSRLDTLLDVYGVYKVETIGGALPEPRGGGAVVASIVAAR</sequence>
<organism evidence="9 10">
    <name type="scientific">Gonium pectorale</name>
    <name type="common">Green alga</name>
    <dbReference type="NCBI Taxonomy" id="33097"/>
    <lineage>
        <taxon>Eukaryota</taxon>
        <taxon>Viridiplantae</taxon>
        <taxon>Chlorophyta</taxon>
        <taxon>core chlorophytes</taxon>
        <taxon>Chlorophyceae</taxon>
        <taxon>CS clade</taxon>
        <taxon>Chlamydomonadales</taxon>
        <taxon>Volvocaceae</taxon>
        <taxon>Gonium</taxon>
    </lineage>
</organism>
<dbReference type="InterPro" id="IPR029787">
    <property type="entry name" value="Nucleotide_cyclase"/>
</dbReference>
<dbReference type="GO" id="GO:0035556">
    <property type="term" value="P:intracellular signal transduction"/>
    <property type="evidence" value="ECO:0007669"/>
    <property type="project" value="InterPro"/>
</dbReference>
<feature type="compositionally biased region" description="Low complexity" evidence="7">
    <location>
        <begin position="1063"/>
        <end position="1074"/>
    </location>
</feature>
<feature type="compositionally biased region" description="Gly residues" evidence="7">
    <location>
        <begin position="1075"/>
        <end position="1084"/>
    </location>
</feature>
<reference evidence="10" key="1">
    <citation type="journal article" date="2016" name="Nat. Commun.">
        <title>The Gonium pectorale genome demonstrates co-option of cell cycle regulation during the evolution of multicellularity.</title>
        <authorList>
            <person name="Hanschen E.R."/>
            <person name="Marriage T.N."/>
            <person name="Ferris P.J."/>
            <person name="Hamaji T."/>
            <person name="Toyoda A."/>
            <person name="Fujiyama A."/>
            <person name="Neme R."/>
            <person name="Noguchi H."/>
            <person name="Minakuchi Y."/>
            <person name="Suzuki M."/>
            <person name="Kawai-Toyooka H."/>
            <person name="Smith D.R."/>
            <person name="Sparks H."/>
            <person name="Anderson J."/>
            <person name="Bakaric R."/>
            <person name="Luria V."/>
            <person name="Karger A."/>
            <person name="Kirschner M.W."/>
            <person name="Durand P.M."/>
            <person name="Michod R.E."/>
            <person name="Nozaki H."/>
            <person name="Olson B.J."/>
        </authorList>
    </citation>
    <scope>NUCLEOTIDE SEQUENCE [LARGE SCALE GENOMIC DNA]</scope>
    <source>
        <strain evidence="10">NIES-2863</strain>
    </source>
</reference>
<dbReference type="GO" id="GO:0001653">
    <property type="term" value="F:peptide receptor activity"/>
    <property type="evidence" value="ECO:0007669"/>
    <property type="project" value="TreeGrafter"/>
</dbReference>
<evidence type="ECO:0000256" key="2">
    <source>
        <dbReference type="ARBA" id="ARBA00022692"/>
    </source>
</evidence>
<dbReference type="Proteomes" id="UP000075714">
    <property type="component" value="Unassembled WGS sequence"/>
</dbReference>
<evidence type="ECO:0000313" key="9">
    <source>
        <dbReference type="EMBL" id="KXZ46170.1"/>
    </source>
</evidence>
<keyword evidence="3" id="KW-0547">Nucleotide-binding</keyword>
<keyword evidence="2" id="KW-0812">Transmembrane</keyword>
<feature type="region of interest" description="Disordered" evidence="7">
    <location>
        <begin position="1375"/>
        <end position="1401"/>
    </location>
</feature>
<keyword evidence="4" id="KW-1133">Transmembrane helix</keyword>
<dbReference type="CDD" id="cd07302">
    <property type="entry name" value="CHD"/>
    <property type="match status" value="1"/>
</dbReference>
<feature type="region of interest" description="Disordered" evidence="7">
    <location>
        <begin position="653"/>
        <end position="750"/>
    </location>
</feature>
<evidence type="ECO:0000256" key="7">
    <source>
        <dbReference type="SAM" id="MobiDB-lite"/>
    </source>
</evidence>
<name>A0A150G9Z7_GONPE</name>
<evidence type="ECO:0000259" key="8">
    <source>
        <dbReference type="PROSITE" id="PS50125"/>
    </source>
</evidence>
<dbReference type="GO" id="GO:0000166">
    <property type="term" value="F:nucleotide binding"/>
    <property type="evidence" value="ECO:0007669"/>
    <property type="project" value="UniProtKB-KW"/>
</dbReference>
<dbReference type="SUPFAM" id="SSF55073">
    <property type="entry name" value="Nucleotide cyclase"/>
    <property type="match status" value="1"/>
</dbReference>
<evidence type="ECO:0000256" key="4">
    <source>
        <dbReference type="ARBA" id="ARBA00022989"/>
    </source>
</evidence>
<evidence type="ECO:0000256" key="5">
    <source>
        <dbReference type="ARBA" id="ARBA00023136"/>
    </source>
</evidence>
<comment type="caution">
    <text evidence="9">The sequence shown here is derived from an EMBL/GenBank/DDBJ whole genome shotgun (WGS) entry which is preliminary data.</text>
</comment>
<keyword evidence="10" id="KW-1185">Reference proteome</keyword>
<feature type="region of interest" description="Disordered" evidence="7">
    <location>
        <begin position="345"/>
        <end position="379"/>
    </location>
</feature>
<dbReference type="GO" id="GO:0007168">
    <property type="term" value="P:receptor guanylyl cyclase signaling pathway"/>
    <property type="evidence" value="ECO:0007669"/>
    <property type="project" value="TreeGrafter"/>
</dbReference>
<feature type="compositionally biased region" description="Low complexity" evidence="7">
    <location>
        <begin position="936"/>
        <end position="956"/>
    </location>
</feature>
<comment type="subcellular location">
    <subcellularLocation>
        <location evidence="1">Membrane</location>
    </subcellularLocation>
</comment>
<evidence type="ECO:0000256" key="3">
    <source>
        <dbReference type="ARBA" id="ARBA00022741"/>
    </source>
</evidence>
<feature type="region of interest" description="Disordered" evidence="7">
    <location>
        <begin position="502"/>
        <end position="534"/>
    </location>
</feature>
<feature type="compositionally biased region" description="Low complexity" evidence="7">
    <location>
        <begin position="694"/>
        <end position="704"/>
    </location>
</feature>
<dbReference type="PROSITE" id="PS50125">
    <property type="entry name" value="GUANYLATE_CYCLASE_2"/>
    <property type="match status" value="1"/>
</dbReference>
<feature type="region of interest" description="Disordered" evidence="7">
    <location>
        <begin position="1060"/>
        <end position="1087"/>
    </location>
</feature>
<feature type="compositionally biased region" description="Gly residues" evidence="7">
    <location>
        <begin position="653"/>
        <end position="678"/>
    </location>
</feature>
<dbReference type="GO" id="GO:0004383">
    <property type="term" value="F:guanylate cyclase activity"/>
    <property type="evidence" value="ECO:0007669"/>
    <property type="project" value="TreeGrafter"/>
</dbReference>
<feature type="region of interest" description="Disordered" evidence="7">
    <location>
        <begin position="421"/>
        <end position="466"/>
    </location>
</feature>
<dbReference type="EMBL" id="LSYV01000047">
    <property type="protein sequence ID" value="KXZ46170.1"/>
    <property type="molecule type" value="Genomic_DNA"/>
</dbReference>
<dbReference type="GO" id="GO:0005886">
    <property type="term" value="C:plasma membrane"/>
    <property type="evidence" value="ECO:0007669"/>
    <property type="project" value="TreeGrafter"/>
</dbReference>
<feature type="compositionally biased region" description="Gly residues" evidence="7">
    <location>
        <begin position="1319"/>
        <end position="1329"/>
    </location>
</feature>
<feature type="region of interest" description="Disordered" evidence="7">
    <location>
        <begin position="1312"/>
        <end position="1338"/>
    </location>
</feature>
<keyword evidence="6" id="KW-0456">Lyase</keyword>
<dbReference type="InterPro" id="IPR050401">
    <property type="entry name" value="Cyclic_nucleotide_synthase"/>
</dbReference>
<evidence type="ECO:0000256" key="1">
    <source>
        <dbReference type="ARBA" id="ARBA00004370"/>
    </source>
</evidence>
<gene>
    <name evidence="9" type="ORF">GPECTOR_46g239</name>
</gene>
<feature type="compositionally biased region" description="Low complexity" evidence="7">
    <location>
        <begin position="521"/>
        <end position="532"/>
    </location>
</feature>